<comment type="caution">
    <text evidence="2">The sequence shown here is derived from an EMBL/GenBank/DDBJ whole genome shotgun (WGS) entry which is preliminary data.</text>
</comment>
<accession>A0A9Q1FK45</accession>
<organism evidence="2 3">
    <name type="scientific">Synaphobranchus kaupii</name>
    <name type="common">Kaup's arrowtooth eel</name>
    <dbReference type="NCBI Taxonomy" id="118154"/>
    <lineage>
        <taxon>Eukaryota</taxon>
        <taxon>Metazoa</taxon>
        <taxon>Chordata</taxon>
        <taxon>Craniata</taxon>
        <taxon>Vertebrata</taxon>
        <taxon>Euteleostomi</taxon>
        <taxon>Actinopterygii</taxon>
        <taxon>Neopterygii</taxon>
        <taxon>Teleostei</taxon>
        <taxon>Anguilliformes</taxon>
        <taxon>Synaphobranchidae</taxon>
        <taxon>Synaphobranchus</taxon>
    </lineage>
</organism>
<dbReference type="Proteomes" id="UP001152622">
    <property type="component" value="Chromosome 5"/>
</dbReference>
<dbReference type="EMBL" id="JAINUF010000005">
    <property type="protein sequence ID" value="KAJ8360162.1"/>
    <property type="molecule type" value="Genomic_DNA"/>
</dbReference>
<reference evidence="2" key="1">
    <citation type="journal article" date="2023" name="Science">
        <title>Genome structures resolve the early diversification of teleost fishes.</title>
        <authorList>
            <person name="Parey E."/>
            <person name="Louis A."/>
            <person name="Montfort J."/>
            <person name="Bouchez O."/>
            <person name="Roques C."/>
            <person name="Iampietro C."/>
            <person name="Lluch J."/>
            <person name="Castinel A."/>
            <person name="Donnadieu C."/>
            <person name="Desvignes T."/>
            <person name="Floi Bucao C."/>
            <person name="Jouanno E."/>
            <person name="Wen M."/>
            <person name="Mejri S."/>
            <person name="Dirks R."/>
            <person name="Jansen H."/>
            <person name="Henkel C."/>
            <person name="Chen W.J."/>
            <person name="Zahm M."/>
            <person name="Cabau C."/>
            <person name="Klopp C."/>
            <person name="Thompson A.W."/>
            <person name="Robinson-Rechavi M."/>
            <person name="Braasch I."/>
            <person name="Lecointre G."/>
            <person name="Bobe J."/>
            <person name="Postlethwait J.H."/>
            <person name="Berthelot C."/>
            <person name="Roest Crollius H."/>
            <person name="Guiguen Y."/>
        </authorList>
    </citation>
    <scope>NUCLEOTIDE SEQUENCE</scope>
    <source>
        <strain evidence="2">WJC10195</strain>
    </source>
</reference>
<proteinExistence type="predicted"/>
<protein>
    <submittedName>
        <fullName evidence="2">Uncharacterized protein</fullName>
    </submittedName>
</protein>
<evidence type="ECO:0000313" key="2">
    <source>
        <dbReference type="EMBL" id="KAJ8360162.1"/>
    </source>
</evidence>
<feature type="region of interest" description="Disordered" evidence="1">
    <location>
        <begin position="38"/>
        <end position="68"/>
    </location>
</feature>
<evidence type="ECO:0000256" key="1">
    <source>
        <dbReference type="SAM" id="MobiDB-lite"/>
    </source>
</evidence>
<name>A0A9Q1FK45_SYNKA</name>
<sequence>MGVCQAVAGEHVPLESLKRERISGPCEEAGAMLGMTKLRERPHRETQTQLTRSHDRVKPGQHNDGEGD</sequence>
<dbReference type="AlphaFoldDB" id="A0A9Q1FK45"/>
<gene>
    <name evidence="2" type="ORF">SKAU_G00166870</name>
</gene>
<evidence type="ECO:0000313" key="3">
    <source>
        <dbReference type="Proteomes" id="UP001152622"/>
    </source>
</evidence>
<keyword evidence="3" id="KW-1185">Reference proteome</keyword>